<sequence>MSDKKKESQPFLPKIVRRFQKTLSSFINAIAEAITSSVHIPEIAIGPIIGSLITAITTLIIGLVTISNIFSEQFLYRPLQIQDNNANYTLELARYQQTILTDYLNHATQLTLDYPLWKLQQNPYLLRSLTQTVLKEIDGERKRYIIMFLKDSFFLNSPSQEPPSLLKEADLTEANLSKLDLTASNFSGSNLSKANLSHTNFHKSNLKNANLNNANLTNADLRGANLSKIEATNTNFTNACYDVFTQFDSNFDPIKANMQQIDSFSNCPYIKDVSENSNKKSTKN</sequence>
<proteinExistence type="predicted"/>
<evidence type="ECO:0008006" key="4">
    <source>
        <dbReference type="Google" id="ProtNLM"/>
    </source>
</evidence>
<dbReference type="PANTHER" id="PTHR14136:SF17">
    <property type="entry name" value="BTB_POZ DOMAIN-CONTAINING PROTEIN KCTD9"/>
    <property type="match status" value="1"/>
</dbReference>
<dbReference type="InterPro" id="IPR001646">
    <property type="entry name" value="5peptide_repeat"/>
</dbReference>
<keyword evidence="1" id="KW-0472">Membrane</keyword>
<dbReference type="EMBL" id="WMIA01000001">
    <property type="protein sequence ID" value="MTF37694.1"/>
    <property type="molecule type" value="Genomic_DNA"/>
</dbReference>
<evidence type="ECO:0000313" key="2">
    <source>
        <dbReference type="EMBL" id="MTF37694.1"/>
    </source>
</evidence>
<name>A0A844GM85_9CHRO</name>
<keyword evidence="1" id="KW-0812">Transmembrane</keyword>
<dbReference type="Gene3D" id="2.160.20.80">
    <property type="entry name" value="E3 ubiquitin-protein ligase SopA"/>
    <property type="match status" value="1"/>
</dbReference>
<dbReference type="Proteomes" id="UP000437131">
    <property type="component" value="Unassembled WGS sequence"/>
</dbReference>
<gene>
    <name evidence="2" type="ORF">GGC33_01940</name>
</gene>
<dbReference type="InterPro" id="IPR051082">
    <property type="entry name" value="Pentapeptide-BTB/POZ_domain"/>
</dbReference>
<dbReference type="RefSeq" id="WP_015218116.1">
    <property type="nucleotide sequence ID" value="NZ_WMIA01000001.1"/>
</dbReference>
<dbReference type="SUPFAM" id="SSF141571">
    <property type="entry name" value="Pentapeptide repeat-like"/>
    <property type="match status" value="1"/>
</dbReference>
<evidence type="ECO:0000313" key="3">
    <source>
        <dbReference type="Proteomes" id="UP000437131"/>
    </source>
</evidence>
<feature type="transmembrane region" description="Helical" evidence="1">
    <location>
        <begin position="46"/>
        <end position="70"/>
    </location>
</feature>
<organism evidence="2 3">
    <name type="scientific">Cyanobacterium aponinum 0216</name>
    <dbReference type="NCBI Taxonomy" id="2676140"/>
    <lineage>
        <taxon>Bacteria</taxon>
        <taxon>Bacillati</taxon>
        <taxon>Cyanobacteriota</taxon>
        <taxon>Cyanophyceae</taxon>
        <taxon>Oscillatoriophycideae</taxon>
        <taxon>Chroococcales</taxon>
        <taxon>Geminocystaceae</taxon>
        <taxon>Cyanobacterium</taxon>
    </lineage>
</organism>
<evidence type="ECO:0000256" key="1">
    <source>
        <dbReference type="SAM" id="Phobius"/>
    </source>
</evidence>
<dbReference type="Pfam" id="PF13599">
    <property type="entry name" value="Pentapeptide_4"/>
    <property type="match status" value="1"/>
</dbReference>
<protein>
    <recommendedName>
        <fullName evidence="4">Pentapeptide repeat protein</fullName>
    </recommendedName>
</protein>
<dbReference type="AlphaFoldDB" id="A0A844GM85"/>
<dbReference type="PANTHER" id="PTHR14136">
    <property type="entry name" value="BTB_POZ DOMAIN-CONTAINING PROTEIN KCTD9"/>
    <property type="match status" value="1"/>
</dbReference>
<keyword evidence="1" id="KW-1133">Transmembrane helix</keyword>
<reference evidence="2 3" key="1">
    <citation type="submission" date="2019-11" db="EMBL/GenBank/DDBJ databases">
        <title>Isolation of a new High Light Tolerant Cyanobacteria.</title>
        <authorList>
            <person name="Dobson Z."/>
            <person name="Vaughn N."/>
            <person name="Vaughn M."/>
            <person name="Fromme P."/>
            <person name="Mazor Y."/>
        </authorList>
    </citation>
    <scope>NUCLEOTIDE SEQUENCE [LARGE SCALE GENOMIC DNA]</scope>
    <source>
        <strain evidence="2 3">0216</strain>
    </source>
</reference>
<comment type="caution">
    <text evidence="2">The sequence shown here is derived from an EMBL/GenBank/DDBJ whole genome shotgun (WGS) entry which is preliminary data.</text>
</comment>
<accession>A0A844GM85</accession>